<feature type="region of interest" description="Disordered" evidence="1">
    <location>
        <begin position="41"/>
        <end position="84"/>
    </location>
</feature>
<feature type="chain" id="PRO_5026890958" evidence="2">
    <location>
        <begin position="24"/>
        <end position="84"/>
    </location>
</feature>
<gene>
    <name evidence="3" type="ORF">LMG27177_04305</name>
</gene>
<dbReference type="RefSeq" id="WP_175162743.1">
    <property type="nucleotide sequence ID" value="NZ_CADIKI010000013.1"/>
</dbReference>
<reference evidence="3 4" key="1">
    <citation type="submission" date="2020-04" db="EMBL/GenBank/DDBJ databases">
        <authorList>
            <person name="De Canck E."/>
        </authorList>
    </citation>
    <scope>NUCLEOTIDE SEQUENCE [LARGE SCALE GENOMIC DNA]</scope>
    <source>
        <strain evidence="3 4">LMG 27177</strain>
    </source>
</reference>
<dbReference type="Proteomes" id="UP000494252">
    <property type="component" value="Unassembled WGS sequence"/>
</dbReference>
<accession>A0A6J5GC01</accession>
<evidence type="ECO:0000313" key="4">
    <source>
        <dbReference type="Proteomes" id="UP000494252"/>
    </source>
</evidence>
<name>A0A6J5GC01_9BURK</name>
<dbReference type="EMBL" id="CADIKI010000013">
    <property type="protein sequence ID" value="CAB3797755.1"/>
    <property type="molecule type" value="Genomic_DNA"/>
</dbReference>
<keyword evidence="2" id="KW-0732">Signal</keyword>
<sequence length="84" mass="8894">MSNAIVLPALVLLSAGFMGDAAAYSQEEVNMFDDAASPTVYMENAPARPETDTSIESSSKYTHSADRSGSSGEAGLRKEKTSHH</sequence>
<organism evidence="3 4">
    <name type="scientific">Paraburkholderia fynbosensis</name>
    <dbReference type="NCBI Taxonomy" id="1200993"/>
    <lineage>
        <taxon>Bacteria</taxon>
        <taxon>Pseudomonadati</taxon>
        <taxon>Pseudomonadota</taxon>
        <taxon>Betaproteobacteria</taxon>
        <taxon>Burkholderiales</taxon>
        <taxon>Burkholderiaceae</taxon>
        <taxon>Paraburkholderia</taxon>
    </lineage>
</organism>
<dbReference type="AlphaFoldDB" id="A0A6J5GC01"/>
<keyword evidence="4" id="KW-1185">Reference proteome</keyword>
<feature type="compositionally biased region" description="Basic and acidic residues" evidence="1">
    <location>
        <begin position="75"/>
        <end position="84"/>
    </location>
</feature>
<protein>
    <submittedName>
        <fullName evidence="3">Uncharacterized protein</fullName>
    </submittedName>
</protein>
<evidence type="ECO:0000256" key="2">
    <source>
        <dbReference type="SAM" id="SignalP"/>
    </source>
</evidence>
<evidence type="ECO:0000256" key="1">
    <source>
        <dbReference type="SAM" id="MobiDB-lite"/>
    </source>
</evidence>
<feature type="compositionally biased region" description="Polar residues" evidence="1">
    <location>
        <begin position="52"/>
        <end position="71"/>
    </location>
</feature>
<proteinExistence type="predicted"/>
<feature type="signal peptide" evidence="2">
    <location>
        <begin position="1"/>
        <end position="23"/>
    </location>
</feature>
<evidence type="ECO:0000313" key="3">
    <source>
        <dbReference type="EMBL" id="CAB3797755.1"/>
    </source>
</evidence>